<keyword evidence="3 6" id="KW-0285">Flavoprotein</keyword>
<dbReference type="InterPro" id="IPR029041">
    <property type="entry name" value="FAD-linked_oxidoreductase-like"/>
</dbReference>
<comment type="similarity">
    <text evidence="6">Belongs to the methylenetetrahydrofolate reductase family.</text>
</comment>
<keyword evidence="5 6" id="KW-0560">Oxidoreductase</keyword>
<evidence type="ECO:0000256" key="3">
    <source>
        <dbReference type="ARBA" id="ARBA00022630"/>
    </source>
</evidence>
<dbReference type="Gene3D" id="3.20.20.220">
    <property type="match status" value="1"/>
</dbReference>
<name>A0A1B1NEX1_9MICO</name>
<dbReference type="EMBL" id="CP014989">
    <property type="protein sequence ID" value="ANS79980.1"/>
    <property type="molecule type" value="Genomic_DNA"/>
</dbReference>
<dbReference type="SUPFAM" id="SSF51730">
    <property type="entry name" value="FAD-linked oxidoreductase"/>
    <property type="match status" value="1"/>
</dbReference>
<dbReference type="Proteomes" id="UP000092482">
    <property type="component" value="Chromosome"/>
</dbReference>
<organism evidence="7 8">
    <name type="scientific">Serinicoccus hydrothermalis</name>
    <dbReference type="NCBI Taxonomy" id="1758689"/>
    <lineage>
        <taxon>Bacteria</taxon>
        <taxon>Bacillati</taxon>
        <taxon>Actinomycetota</taxon>
        <taxon>Actinomycetes</taxon>
        <taxon>Micrococcales</taxon>
        <taxon>Ornithinimicrobiaceae</taxon>
        <taxon>Serinicoccus</taxon>
    </lineage>
</organism>
<evidence type="ECO:0000256" key="2">
    <source>
        <dbReference type="ARBA" id="ARBA00004777"/>
    </source>
</evidence>
<dbReference type="Pfam" id="PF02219">
    <property type="entry name" value="MTHFR"/>
    <property type="match status" value="1"/>
</dbReference>
<evidence type="ECO:0000256" key="6">
    <source>
        <dbReference type="RuleBase" id="RU003862"/>
    </source>
</evidence>
<evidence type="ECO:0000313" key="8">
    <source>
        <dbReference type="Proteomes" id="UP000092482"/>
    </source>
</evidence>
<dbReference type="AlphaFoldDB" id="A0A1B1NEX1"/>
<keyword evidence="8" id="KW-1185">Reference proteome</keyword>
<keyword evidence="4 6" id="KW-0274">FAD</keyword>
<protein>
    <recommendedName>
        <fullName evidence="6">Methylenetetrahydrofolate reductase</fullName>
    </recommendedName>
</protein>
<reference evidence="7 8" key="1">
    <citation type="submission" date="2016-03" db="EMBL/GenBank/DDBJ databases">
        <title>Shallow-sea hydrothermal system.</title>
        <authorList>
            <person name="Tang K."/>
        </authorList>
    </citation>
    <scope>NUCLEOTIDE SEQUENCE [LARGE SCALE GENOMIC DNA]</scope>
    <source>
        <strain evidence="7 8">JLT9</strain>
    </source>
</reference>
<dbReference type="GO" id="GO:0004489">
    <property type="term" value="F:methylenetetrahydrofolate reductase [NAD(P)H] activity"/>
    <property type="evidence" value="ECO:0007669"/>
    <property type="project" value="InterPro"/>
</dbReference>
<dbReference type="KEGG" id="serj:SGUI_2584"/>
<accession>A0A1B1NEX1</accession>
<dbReference type="InterPro" id="IPR003171">
    <property type="entry name" value="Mehydrof_redctse-like"/>
</dbReference>
<comment type="pathway">
    <text evidence="2 6">One-carbon metabolism; tetrahydrofolate interconversion.</text>
</comment>
<evidence type="ECO:0000256" key="4">
    <source>
        <dbReference type="ARBA" id="ARBA00022827"/>
    </source>
</evidence>
<dbReference type="UniPathway" id="UPA00193"/>
<dbReference type="STRING" id="1758689.SGUI_2584"/>
<dbReference type="RefSeq" id="WP_237141359.1">
    <property type="nucleotide sequence ID" value="NZ_CP014989.1"/>
</dbReference>
<comment type="cofactor">
    <cofactor evidence="1 6">
        <name>FAD</name>
        <dbReference type="ChEBI" id="CHEBI:57692"/>
    </cofactor>
</comment>
<proteinExistence type="inferred from homology"/>
<gene>
    <name evidence="7" type="ORF">SGUI_2584</name>
</gene>
<dbReference type="GO" id="GO:0035999">
    <property type="term" value="P:tetrahydrofolate interconversion"/>
    <property type="evidence" value="ECO:0007669"/>
    <property type="project" value="UniProtKB-UniPathway"/>
</dbReference>
<evidence type="ECO:0000256" key="1">
    <source>
        <dbReference type="ARBA" id="ARBA00001974"/>
    </source>
</evidence>
<sequence length="312" mass="35080">MEARLTGVETTVGSLETKIERRWTCCGADRSPPQVVRCRRRFPDPRGLLGNWAAMSTTQTRISVELVPRSPESVRAEMAQVAERLPVVDTINIPDLLKFDLRSWQATEVARESTTRQDGAAYRTIPHIRAADVDPDAPLPMAQEARRTGELLVVSGDDADYFHSSTYPVDAVDVIRRVRAELPEVTIYAGLDPYRQAMTTEMRYLDRKLAAGASGVFTQPFFDTHLMSAWAAVLPRDVPVWWGATSVTTSGAMGYWRRRNRVVFPDGFDSGMPWQRDFARRVVDFARERGHHAYLMPVRAPLLDYLGGVLDA</sequence>
<dbReference type="GO" id="GO:0006555">
    <property type="term" value="P:methionine metabolic process"/>
    <property type="evidence" value="ECO:0007669"/>
    <property type="project" value="InterPro"/>
</dbReference>
<evidence type="ECO:0000256" key="5">
    <source>
        <dbReference type="ARBA" id="ARBA00023002"/>
    </source>
</evidence>
<evidence type="ECO:0000313" key="7">
    <source>
        <dbReference type="EMBL" id="ANS79980.1"/>
    </source>
</evidence>